<evidence type="ECO:0000256" key="6">
    <source>
        <dbReference type="ARBA" id="ARBA00023136"/>
    </source>
</evidence>
<feature type="transmembrane region" description="Helical" evidence="7">
    <location>
        <begin position="86"/>
        <end position="103"/>
    </location>
</feature>
<reference evidence="8 9" key="1">
    <citation type="submission" date="2016-10" db="EMBL/GenBank/DDBJ databases">
        <authorList>
            <person name="de Groot N.N."/>
        </authorList>
    </citation>
    <scope>NUCLEOTIDE SEQUENCE [LARGE SCALE GENOMIC DNA]</scope>
    <source>
        <strain evidence="8 9">DSM 40306</strain>
    </source>
</reference>
<dbReference type="AlphaFoldDB" id="A0A1H4Y277"/>
<feature type="transmembrane region" description="Helical" evidence="7">
    <location>
        <begin position="15"/>
        <end position="37"/>
    </location>
</feature>
<keyword evidence="2" id="KW-1003">Cell membrane</keyword>
<accession>A0A1H4Y277</accession>
<dbReference type="GO" id="GO:0009103">
    <property type="term" value="P:lipopolysaccharide biosynthetic process"/>
    <property type="evidence" value="ECO:0007669"/>
    <property type="project" value="TreeGrafter"/>
</dbReference>
<feature type="transmembrane region" description="Helical" evidence="7">
    <location>
        <begin position="315"/>
        <end position="334"/>
    </location>
</feature>
<keyword evidence="6 7" id="KW-0472">Membrane</keyword>
<sequence>MLFIPNCYFHPYLRAVLYGIAAATAALLLTAVLAALLRVPALRAGVVDRRCRRPLPLLGGLAVVVVTCLVAWTGEWTRVAPLGDGVGRLLLAAAGVAALGLVADVWRLRGRVVVAGTAVAAACVVPYDETGVAGGALAVGWIVVASLVFRGLDHADGLAGTVGVVTAFGAGACAAIEVMDGLAVVLSVFAAALTGFLMHNWHPARIGLGACGSLFSGFLLSASVVFTRAGYAIGPSAAVAFCLVAVAVADAALVVLVRLLGRRPVLRRGPDHLAHRLRRLGLTPPGAVVLLGFCSFVTVVAGVLVHMGWVGEKPALWVAGGAVLLVLVLLRVPVRIPVQQPRRMASTQVRSQLRVRNG</sequence>
<feature type="transmembrane region" description="Helical" evidence="7">
    <location>
        <begin position="57"/>
        <end position="74"/>
    </location>
</feature>
<evidence type="ECO:0000256" key="2">
    <source>
        <dbReference type="ARBA" id="ARBA00022475"/>
    </source>
</evidence>
<keyword evidence="4 7" id="KW-0812">Transmembrane</keyword>
<evidence type="ECO:0000256" key="1">
    <source>
        <dbReference type="ARBA" id="ARBA00004651"/>
    </source>
</evidence>
<dbReference type="Proteomes" id="UP000182375">
    <property type="component" value="Unassembled WGS sequence"/>
</dbReference>
<dbReference type="InterPro" id="IPR000715">
    <property type="entry name" value="Glycosyl_transferase_4"/>
</dbReference>
<evidence type="ECO:0000256" key="4">
    <source>
        <dbReference type="ARBA" id="ARBA00022692"/>
    </source>
</evidence>
<gene>
    <name evidence="8" type="ORF">SAMN04490357_3874</name>
</gene>
<dbReference type="EMBL" id="FNTD01000004">
    <property type="protein sequence ID" value="SED12082.1"/>
    <property type="molecule type" value="Genomic_DNA"/>
</dbReference>
<dbReference type="STRING" id="67331.SAMN04490357_3874"/>
<dbReference type="GO" id="GO:0005886">
    <property type="term" value="C:plasma membrane"/>
    <property type="evidence" value="ECO:0007669"/>
    <property type="project" value="UniProtKB-SubCell"/>
</dbReference>
<name>A0A1H4Y277_9ACTN</name>
<proteinExistence type="predicted"/>
<evidence type="ECO:0000256" key="7">
    <source>
        <dbReference type="SAM" id="Phobius"/>
    </source>
</evidence>
<feature type="transmembrane region" description="Helical" evidence="7">
    <location>
        <begin position="182"/>
        <end position="199"/>
    </location>
</feature>
<feature type="transmembrane region" description="Helical" evidence="7">
    <location>
        <begin position="282"/>
        <end position="309"/>
    </location>
</feature>
<feature type="transmembrane region" description="Helical" evidence="7">
    <location>
        <begin position="206"/>
        <end position="226"/>
    </location>
</feature>
<protein>
    <submittedName>
        <fullName evidence="8">UDP-GlcNAc:undecaprenyl-phosphate GlcNAc-1-phosphate transferase</fullName>
    </submittedName>
</protein>
<evidence type="ECO:0000256" key="3">
    <source>
        <dbReference type="ARBA" id="ARBA00022679"/>
    </source>
</evidence>
<evidence type="ECO:0000313" key="8">
    <source>
        <dbReference type="EMBL" id="SED12082.1"/>
    </source>
</evidence>
<dbReference type="CDD" id="cd06853">
    <property type="entry name" value="GT_WecA_like"/>
    <property type="match status" value="1"/>
</dbReference>
<dbReference type="Pfam" id="PF00953">
    <property type="entry name" value="Glycos_transf_4"/>
    <property type="match status" value="1"/>
</dbReference>
<dbReference type="PANTHER" id="PTHR22926">
    <property type="entry name" value="PHOSPHO-N-ACETYLMURAMOYL-PENTAPEPTIDE-TRANSFERASE"/>
    <property type="match status" value="1"/>
</dbReference>
<dbReference type="GO" id="GO:0016780">
    <property type="term" value="F:phosphotransferase activity, for other substituted phosphate groups"/>
    <property type="evidence" value="ECO:0007669"/>
    <property type="project" value="InterPro"/>
</dbReference>
<evidence type="ECO:0000256" key="5">
    <source>
        <dbReference type="ARBA" id="ARBA00022989"/>
    </source>
</evidence>
<feature type="transmembrane region" description="Helical" evidence="7">
    <location>
        <begin position="133"/>
        <end position="150"/>
    </location>
</feature>
<organism evidence="8 9">
    <name type="scientific">Streptomyces misionensis</name>
    <dbReference type="NCBI Taxonomy" id="67331"/>
    <lineage>
        <taxon>Bacteria</taxon>
        <taxon>Bacillati</taxon>
        <taxon>Actinomycetota</taxon>
        <taxon>Actinomycetes</taxon>
        <taxon>Kitasatosporales</taxon>
        <taxon>Streptomycetaceae</taxon>
        <taxon>Streptomyces</taxon>
    </lineage>
</organism>
<keyword evidence="5 7" id="KW-1133">Transmembrane helix</keyword>
<feature type="transmembrane region" description="Helical" evidence="7">
    <location>
        <begin position="157"/>
        <end position="176"/>
    </location>
</feature>
<keyword evidence="3 8" id="KW-0808">Transferase</keyword>
<dbReference type="GO" id="GO:0071555">
    <property type="term" value="P:cell wall organization"/>
    <property type="evidence" value="ECO:0007669"/>
    <property type="project" value="TreeGrafter"/>
</dbReference>
<comment type="subcellular location">
    <subcellularLocation>
        <location evidence="1">Cell membrane</location>
        <topology evidence="1">Multi-pass membrane protein</topology>
    </subcellularLocation>
</comment>
<feature type="transmembrane region" description="Helical" evidence="7">
    <location>
        <begin position="238"/>
        <end position="261"/>
    </location>
</feature>
<dbReference type="GO" id="GO:0044038">
    <property type="term" value="P:cell wall macromolecule biosynthetic process"/>
    <property type="evidence" value="ECO:0007669"/>
    <property type="project" value="TreeGrafter"/>
</dbReference>
<feature type="transmembrane region" description="Helical" evidence="7">
    <location>
        <begin position="110"/>
        <end position="127"/>
    </location>
</feature>
<dbReference type="PANTHER" id="PTHR22926:SF3">
    <property type="entry name" value="UNDECAPRENYL-PHOSPHATE ALPHA-N-ACETYLGLUCOSAMINYL 1-PHOSPHATE TRANSFERASE"/>
    <property type="match status" value="1"/>
</dbReference>
<evidence type="ECO:0000313" key="9">
    <source>
        <dbReference type="Proteomes" id="UP000182375"/>
    </source>
</evidence>